<keyword evidence="3" id="KW-1185">Reference proteome</keyword>
<comment type="caution">
    <text evidence="2">The sequence shown here is derived from an EMBL/GenBank/DDBJ whole genome shotgun (WGS) entry which is preliminary data.</text>
</comment>
<dbReference type="InterPro" id="IPR012877">
    <property type="entry name" value="Dhs-27"/>
</dbReference>
<name>A0AAN4ZN36_9BILA</name>
<dbReference type="PANTHER" id="PTHR23020">
    <property type="entry name" value="UNCHARACTERIZED NUCLEAR HORMONE RECEPTOR-RELATED"/>
    <property type="match status" value="1"/>
</dbReference>
<dbReference type="SMART" id="SM00587">
    <property type="entry name" value="CHK"/>
    <property type="match status" value="1"/>
</dbReference>
<reference evidence="3" key="1">
    <citation type="submission" date="2022-10" db="EMBL/GenBank/DDBJ databases">
        <title>Genome assembly of Pristionchus species.</title>
        <authorList>
            <person name="Yoshida K."/>
            <person name="Sommer R.J."/>
        </authorList>
    </citation>
    <scope>NUCLEOTIDE SEQUENCE [LARGE SCALE GENOMIC DNA]</scope>
    <source>
        <strain evidence="3">RS5460</strain>
    </source>
</reference>
<accession>A0AAN4ZN36</accession>
<feature type="non-terminal residue" evidence="2">
    <location>
        <position position="221"/>
    </location>
</feature>
<gene>
    <name evidence="2" type="ORF">PMAYCL1PPCAC_11487</name>
</gene>
<dbReference type="InterPro" id="IPR052961">
    <property type="entry name" value="Oxido-Kinase-like_Enzymes"/>
</dbReference>
<dbReference type="SUPFAM" id="SSF56112">
    <property type="entry name" value="Protein kinase-like (PK-like)"/>
    <property type="match status" value="1"/>
</dbReference>
<evidence type="ECO:0000313" key="3">
    <source>
        <dbReference type="Proteomes" id="UP001328107"/>
    </source>
</evidence>
<feature type="domain" description="CHK kinase-like" evidence="1">
    <location>
        <begin position="38"/>
        <end position="221"/>
    </location>
</feature>
<organism evidence="2 3">
    <name type="scientific">Pristionchus mayeri</name>
    <dbReference type="NCBI Taxonomy" id="1317129"/>
    <lineage>
        <taxon>Eukaryota</taxon>
        <taxon>Metazoa</taxon>
        <taxon>Ecdysozoa</taxon>
        <taxon>Nematoda</taxon>
        <taxon>Chromadorea</taxon>
        <taxon>Rhabditida</taxon>
        <taxon>Rhabditina</taxon>
        <taxon>Diplogasteromorpha</taxon>
        <taxon>Diplogasteroidea</taxon>
        <taxon>Neodiplogasteridae</taxon>
        <taxon>Pristionchus</taxon>
    </lineage>
</organism>
<dbReference type="AlphaFoldDB" id="A0AAN4ZN36"/>
<dbReference type="PANTHER" id="PTHR23020:SF8">
    <property type="entry name" value="CHK KINASE-LIKE DOMAIN-CONTAINING PROTEIN"/>
    <property type="match status" value="1"/>
</dbReference>
<proteinExistence type="predicted"/>
<dbReference type="EMBL" id="BTRK01000003">
    <property type="protein sequence ID" value="GMR41292.1"/>
    <property type="molecule type" value="Genomic_DNA"/>
</dbReference>
<protein>
    <recommendedName>
        <fullName evidence="1">CHK kinase-like domain-containing protein</fullName>
    </recommendedName>
</protein>
<dbReference type="Gene3D" id="3.90.1200.10">
    <property type="match status" value="1"/>
</dbReference>
<sequence length="221" mass="24891">MHNTEVSTYEFLQDFEGLMMPRMYFGKPFPAEERDGGLICLEYIGNSRTMSFHEEHEIGPLKQLAHTLGKIQACSLKKEPTALDLHNDLFKNMVDVWSLEAINGMFTGLVEFDNSNKTRELMANIGQLLDKYYGSNLPTTIHHQMGFRPVLVNGDLHGGNVLIDKKTGDLAAVIDWQCAHLGVGVEDLHQIILSSLSAQDRRSTLPQLIEIMYDSLVENLD</sequence>
<dbReference type="Pfam" id="PF07914">
    <property type="entry name" value="DUF1679"/>
    <property type="match status" value="1"/>
</dbReference>
<dbReference type="Proteomes" id="UP001328107">
    <property type="component" value="Unassembled WGS sequence"/>
</dbReference>
<dbReference type="InterPro" id="IPR015897">
    <property type="entry name" value="CHK_kinase-like"/>
</dbReference>
<dbReference type="InterPro" id="IPR011009">
    <property type="entry name" value="Kinase-like_dom_sf"/>
</dbReference>
<evidence type="ECO:0000313" key="2">
    <source>
        <dbReference type="EMBL" id="GMR41292.1"/>
    </source>
</evidence>
<evidence type="ECO:0000259" key="1">
    <source>
        <dbReference type="SMART" id="SM00587"/>
    </source>
</evidence>